<dbReference type="Gene3D" id="3.40.50.720">
    <property type="entry name" value="NAD(P)-binding Rossmann-like Domain"/>
    <property type="match status" value="1"/>
</dbReference>
<dbReference type="EMBL" id="BAABKM010000002">
    <property type="protein sequence ID" value="GAA4699480.1"/>
    <property type="molecule type" value="Genomic_DNA"/>
</dbReference>
<keyword evidence="2" id="KW-0560">Oxidoreductase</keyword>
<keyword evidence="4" id="KW-1185">Reference proteome</keyword>
<organism evidence="3 4">
    <name type="scientific">Nocardioides conyzicola</name>
    <dbReference type="NCBI Taxonomy" id="1651781"/>
    <lineage>
        <taxon>Bacteria</taxon>
        <taxon>Bacillati</taxon>
        <taxon>Actinomycetota</taxon>
        <taxon>Actinomycetes</taxon>
        <taxon>Propionibacteriales</taxon>
        <taxon>Nocardioidaceae</taxon>
        <taxon>Nocardioides</taxon>
    </lineage>
</organism>
<dbReference type="PANTHER" id="PTHR43477:SF1">
    <property type="entry name" value="DIHYDROANTICAPSIN 7-DEHYDROGENASE"/>
    <property type="match status" value="1"/>
</dbReference>
<evidence type="ECO:0000313" key="3">
    <source>
        <dbReference type="EMBL" id="GAA4699480.1"/>
    </source>
</evidence>
<comment type="caution">
    <text evidence="3">The sequence shown here is derived from an EMBL/GenBank/DDBJ whole genome shotgun (WGS) entry which is preliminary data.</text>
</comment>
<comment type="similarity">
    <text evidence="1">Belongs to the short-chain dehydrogenases/reductases (SDR) family.</text>
</comment>
<dbReference type="Pfam" id="PF13561">
    <property type="entry name" value="adh_short_C2"/>
    <property type="match status" value="1"/>
</dbReference>
<evidence type="ECO:0000256" key="2">
    <source>
        <dbReference type="ARBA" id="ARBA00023002"/>
    </source>
</evidence>
<dbReference type="PRINTS" id="PR00081">
    <property type="entry name" value="GDHRDH"/>
</dbReference>
<dbReference type="CDD" id="cd05233">
    <property type="entry name" value="SDR_c"/>
    <property type="match status" value="1"/>
</dbReference>
<dbReference type="Proteomes" id="UP001499974">
    <property type="component" value="Unassembled WGS sequence"/>
</dbReference>
<reference evidence="4" key="1">
    <citation type="journal article" date="2019" name="Int. J. Syst. Evol. Microbiol.">
        <title>The Global Catalogue of Microorganisms (GCM) 10K type strain sequencing project: providing services to taxonomists for standard genome sequencing and annotation.</title>
        <authorList>
            <consortium name="The Broad Institute Genomics Platform"/>
            <consortium name="The Broad Institute Genome Sequencing Center for Infectious Disease"/>
            <person name="Wu L."/>
            <person name="Ma J."/>
        </authorList>
    </citation>
    <scope>NUCLEOTIDE SEQUENCE [LARGE SCALE GENOMIC DNA]</scope>
    <source>
        <strain evidence="4">JCM 18531</strain>
    </source>
</reference>
<accession>A0ABP8X6C5</accession>
<dbReference type="InterPro" id="IPR051122">
    <property type="entry name" value="SDR_DHRS6-like"/>
</dbReference>
<gene>
    <name evidence="3" type="ORF">GCM10023349_14740</name>
</gene>
<sequence length="223" mass="23043">MGRAVAELLLSRGERVIVTTRSPEGDAARELAANGVSVVCADITKEDGLDEVVAAVDASNVDHLVLSAAQLQYKPFREFSAEEASLTVVGKMMGYWRVVHRLAPLLADDASVVLFSGVAAARPGPGTAAVTAANAGIEGLGRSLAVELAPIRVNVLNPGIFDTPSWDGMPEAERRAFFSATAKSLPAGRVGEPADAADAVAFLLDNPHVTGTTLTLDGGGLLV</sequence>
<dbReference type="PANTHER" id="PTHR43477">
    <property type="entry name" value="DIHYDROANTICAPSIN 7-DEHYDROGENASE"/>
    <property type="match status" value="1"/>
</dbReference>
<evidence type="ECO:0000313" key="4">
    <source>
        <dbReference type="Proteomes" id="UP001499974"/>
    </source>
</evidence>
<name>A0ABP8X6C5_9ACTN</name>
<protein>
    <submittedName>
        <fullName evidence="3">SDR family oxidoreductase</fullName>
    </submittedName>
</protein>
<dbReference type="InterPro" id="IPR036291">
    <property type="entry name" value="NAD(P)-bd_dom_sf"/>
</dbReference>
<evidence type="ECO:0000256" key="1">
    <source>
        <dbReference type="ARBA" id="ARBA00006484"/>
    </source>
</evidence>
<dbReference type="SUPFAM" id="SSF51735">
    <property type="entry name" value="NAD(P)-binding Rossmann-fold domains"/>
    <property type="match status" value="1"/>
</dbReference>
<dbReference type="InterPro" id="IPR002347">
    <property type="entry name" value="SDR_fam"/>
</dbReference>
<proteinExistence type="inferred from homology"/>